<evidence type="ECO:0000256" key="4">
    <source>
        <dbReference type="ARBA" id="ARBA00022803"/>
    </source>
</evidence>
<dbReference type="eggNOG" id="COG4235">
    <property type="taxonomic scope" value="Bacteria"/>
</dbReference>
<evidence type="ECO:0000313" key="9">
    <source>
        <dbReference type="EMBL" id="CAL96543.1"/>
    </source>
</evidence>
<keyword evidence="10" id="KW-1185">Reference proteome</keyword>
<dbReference type="RefSeq" id="WP_011767649.1">
    <property type="nucleotide sequence ID" value="NC_008702.1"/>
</dbReference>
<keyword evidence="4 5" id="KW-0802">TPR repeat</keyword>
<keyword evidence="6" id="KW-0472">Membrane</keyword>
<dbReference type="PROSITE" id="PS50005">
    <property type="entry name" value="TPR"/>
    <property type="match status" value="1"/>
</dbReference>
<dbReference type="Proteomes" id="UP000002588">
    <property type="component" value="Chromosome"/>
</dbReference>
<evidence type="ECO:0000259" key="8">
    <source>
        <dbReference type="Pfam" id="PF23914"/>
    </source>
</evidence>
<dbReference type="PANTHER" id="PTHR47870">
    <property type="entry name" value="CYTOCHROME C-TYPE BIOGENESIS PROTEIN CCMH"/>
    <property type="match status" value="1"/>
</dbReference>
<keyword evidence="2" id="KW-0677">Repeat</keyword>
<dbReference type="GO" id="GO:0017004">
    <property type="term" value="P:cytochrome complex assembly"/>
    <property type="evidence" value="ECO:0007669"/>
    <property type="project" value="UniProtKB-KW"/>
</dbReference>
<keyword evidence="6" id="KW-1133">Transmembrane helix</keyword>
<dbReference type="InterPro" id="IPR011990">
    <property type="entry name" value="TPR-like_helical_dom_sf"/>
</dbReference>
<dbReference type="NCBIfam" id="TIGR03142">
    <property type="entry name" value="cytochro_ccmI"/>
    <property type="match status" value="1"/>
</dbReference>
<dbReference type="HOGENOM" id="CLU_036074_2_0_4"/>
<evidence type="ECO:0000313" key="10">
    <source>
        <dbReference type="Proteomes" id="UP000002588"/>
    </source>
</evidence>
<dbReference type="InterPro" id="IPR056413">
    <property type="entry name" value="TPR_CcmH_CycH"/>
</dbReference>
<feature type="domain" description="Cytochrome c-type biogenesis protein H Ig-like" evidence="7">
    <location>
        <begin position="316"/>
        <end position="415"/>
    </location>
</feature>
<name>A1KCI7_AZOSB</name>
<dbReference type="SUPFAM" id="SSF48452">
    <property type="entry name" value="TPR-like"/>
    <property type="match status" value="1"/>
</dbReference>
<evidence type="ECO:0000256" key="3">
    <source>
        <dbReference type="ARBA" id="ARBA00022748"/>
    </source>
</evidence>
<dbReference type="STRING" id="62928.azo3927"/>
<dbReference type="InterPro" id="IPR019734">
    <property type="entry name" value="TPR_rpt"/>
</dbReference>
<dbReference type="InterPro" id="IPR051263">
    <property type="entry name" value="C-type_cytochrome_biogenesis"/>
</dbReference>
<dbReference type="Pfam" id="PF23892">
    <property type="entry name" value="Ig_CycH"/>
    <property type="match status" value="1"/>
</dbReference>
<feature type="repeat" description="TPR" evidence="5">
    <location>
        <begin position="164"/>
        <end position="197"/>
    </location>
</feature>
<dbReference type="EMBL" id="AM406670">
    <property type="protein sequence ID" value="CAL96543.1"/>
    <property type="molecule type" value="Genomic_DNA"/>
</dbReference>
<dbReference type="InterPro" id="IPR056412">
    <property type="entry name" value="Ig_CycH"/>
</dbReference>
<sequence>MSVYLPFVLLAALLVAAALLLVLPPLFGAGLQRRRRAADVSTDAGQAASALTVLREQLAELEAERAAGTIDAETYARSRDDLEKRALEEGEAAAATVEARPAPRLAIALALAVPVLATAIYLALGEPAGLDPQRVAGQGGFSREQVAQMVGGLEARLQQEPDNVEGWMMLARSYVVLEDFAKAAAAYERLVALVPDNPDILADWADTVAAQHGSVSGPAEAIVSRALAADPNHVKALLLSGTAAFERKDYAAASAQWERILVRIPPQEEAARALRAGINDARAKGGLPPLAEAPAPAAPAAAAGAAEGGSLTLAGRLEIAPALRERAGADDTVFVFVRGGGGGPPLAALRFKAGELPREFSFADAPRMGDGPVPAQLTLTARVSKSGDVGARPGDLEGRVDRVAPDAGGVALVIDTVRE</sequence>
<dbReference type="GO" id="GO:0005886">
    <property type="term" value="C:plasma membrane"/>
    <property type="evidence" value="ECO:0007669"/>
    <property type="project" value="TreeGrafter"/>
</dbReference>
<dbReference type="InterPro" id="IPR017560">
    <property type="entry name" value="Cyt_c_biogenesis_CcmI"/>
</dbReference>
<proteinExistence type="predicted"/>
<dbReference type="GO" id="GO:0030313">
    <property type="term" value="C:cell envelope"/>
    <property type="evidence" value="ECO:0007669"/>
    <property type="project" value="UniProtKB-SubCell"/>
</dbReference>
<dbReference type="SMART" id="SM00028">
    <property type="entry name" value="TPR"/>
    <property type="match status" value="2"/>
</dbReference>
<dbReference type="PANTHER" id="PTHR47870:SF4">
    <property type="entry name" value="CYTOCHROME C-TYPE BIOGENESIS PROTEIN CYCH"/>
    <property type="match status" value="1"/>
</dbReference>
<evidence type="ECO:0000259" key="7">
    <source>
        <dbReference type="Pfam" id="PF23892"/>
    </source>
</evidence>
<reference evidence="9 10" key="1">
    <citation type="journal article" date="2006" name="Nat. Biotechnol.">
        <title>Complete genome of the mutualistic, N2-fixing grass endophyte Azoarcus sp. strain BH72.</title>
        <authorList>
            <person name="Krause A."/>
            <person name="Ramakumar A."/>
            <person name="Bartels D."/>
            <person name="Battistoni F."/>
            <person name="Bekel T."/>
            <person name="Boch J."/>
            <person name="Boehm M."/>
            <person name="Friedrich F."/>
            <person name="Hurek T."/>
            <person name="Krause L."/>
            <person name="Linke B."/>
            <person name="McHardy A.C."/>
            <person name="Sarkar A."/>
            <person name="Schneiker S."/>
            <person name="Syed A.A."/>
            <person name="Thauer R."/>
            <person name="Vorhoelter F.-J."/>
            <person name="Weidner S."/>
            <person name="Puehler A."/>
            <person name="Reinhold-Hurek B."/>
            <person name="Kaiser O."/>
            <person name="Goesmann A."/>
        </authorList>
    </citation>
    <scope>NUCLEOTIDE SEQUENCE [LARGE SCALE GENOMIC DNA]</scope>
    <source>
        <strain evidence="9 10">BH72</strain>
    </source>
</reference>
<evidence type="ECO:0000256" key="2">
    <source>
        <dbReference type="ARBA" id="ARBA00022737"/>
    </source>
</evidence>
<feature type="domain" description="Cytochrome c-type biogenesis protein H TPR" evidence="8">
    <location>
        <begin position="140"/>
        <end position="269"/>
    </location>
</feature>
<dbReference type="KEGG" id="azo:azo3927"/>
<accession>A1KCI7</accession>
<dbReference type="AlphaFoldDB" id="A1KCI7"/>
<dbReference type="Gene3D" id="1.25.40.10">
    <property type="entry name" value="Tetratricopeptide repeat domain"/>
    <property type="match status" value="1"/>
</dbReference>
<keyword evidence="6" id="KW-0812">Transmembrane</keyword>
<protein>
    <submittedName>
        <fullName evidence="9">Conserved hypothetical cytochrome c-type biogenesis protein CycH</fullName>
    </submittedName>
</protein>
<comment type="subcellular location">
    <subcellularLocation>
        <location evidence="1">Cell envelope</location>
    </subcellularLocation>
</comment>
<evidence type="ECO:0000256" key="5">
    <source>
        <dbReference type="PROSITE-ProRule" id="PRU00339"/>
    </source>
</evidence>
<feature type="transmembrane region" description="Helical" evidence="6">
    <location>
        <begin position="105"/>
        <end position="124"/>
    </location>
</feature>
<evidence type="ECO:0000256" key="1">
    <source>
        <dbReference type="ARBA" id="ARBA00004196"/>
    </source>
</evidence>
<keyword evidence="3" id="KW-0201">Cytochrome c-type biogenesis</keyword>
<organism evidence="9 10">
    <name type="scientific">Azoarcus sp. (strain BH72)</name>
    <dbReference type="NCBI Taxonomy" id="418699"/>
    <lineage>
        <taxon>Bacteria</taxon>
        <taxon>Pseudomonadati</taxon>
        <taxon>Pseudomonadota</taxon>
        <taxon>Betaproteobacteria</taxon>
        <taxon>Rhodocyclales</taxon>
        <taxon>Zoogloeaceae</taxon>
        <taxon>Azoarcus</taxon>
    </lineage>
</organism>
<gene>
    <name evidence="9" type="primary">cycH</name>
    <name evidence="9" type="ordered locus">azo3927</name>
</gene>
<evidence type="ECO:0000256" key="6">
    <source>
        <dbReference type="SAM" id="Phobius"/>
    </source>
</evidence>
<dbReference type="Pfam" id="PF23914">
    <property type="entry name" value="TPR_CcmH_CycH"/>
    <property type="match status" value="1"/>
</dbReference>